<organism evidence="2 3">
    <name type="scientific">Gracilimonas mengyeensis</name>
    <dbReference type="NCBI Taxonomy" id="1302730"/>
    <lineage>
        <taxon>Bacteria</taxon>
        <taxon>Pseudomonadati</taxon>
        <taxon>Balneolota</taxon>
        <taxon>Balneolia</taxon>
        <taxon>Balneolales</taxon>
        <taxon>Balneolaceae</taxon>
        <taxon>Gracilimonas</taxon>
    </lineage>
</organism>
<reference evidence="2 3" key="1">
    <citation type="submission" date="2017-05" db="EMBL/GenBank/DDBJ databases">
        <authorList>
            <person name="Varghese N."/>
            <person name="Submissions S."/>
        </authorList>
    </citation>
    <scope>NUCLEOTIDE SEQUENCE [LARGE SCALE GENOMIC DNA]</scope>
    <source>
        <strain evidence="2 3">DSM 21985</strain>
    </source>
</reference>
<dbReference type="Pfam" id="PF08241">
    <property type="entry name" value="Methyltransf_11"/>
    <property type="match status" value="1"/>
</dbReference>
<keyword evidence="2" id="KW-0808">Transferase</keyword>
<accession>A0A521FM69</accession>
<keyword evidence="2" id="KW-0489">Methyltransferase</keyword>
<dbReference type="EMBL" id="FXTP01000023">
    <property type="protein sequence ID" value="SMO97184.1"/>
    <property type="molecule type" value="Genomic_DNA"/>
</dbReference>
<sequence>MTEAEAISFIEGVDIEGEEPQSWVDLGCGKCLFSYALAAYLPDGSSILAVDKKNQVPIKPSIKKVELTFHKADFLKEKLPIADFDGVLMANSLHYVKDKKVFLHKLKEETSENGKLIIVEYDTTLRNPWIPHPIPFDDLKELLKEIGYDHINKIGERASKYGHKNMYACVVQ</sequence>
<gene>
    <name evidence="2" type="ORF">SAMN06265219_12324</name>
</gene>
<evidence type="ECO:0000313" key="2">
    <source>
        <dbReference type="EMBL" id="SMO97184.1"/>
    </source>
</evidence>
<evidence type="ECO:0000259" key="1">
    <source>
        <dbReference type="Pfam" id="PF08241"/>
    </source>
</evidence>
<proteinExistence type="predicted"/>
<evidence type="ECO:0000313" key="3">
    <source>
        <dbReference type="Proteomes" id="UP000317557"/>
    </source>
</evidence>
<dbReference type="InterPro" id="IPR029063">
    <property type="entry name" value="SAM-dependent_MTases_sf"/>
</dbReference>
<name>A0A521FM69_9BACT</name>
<dbReference type="SUPFAM" id="SSF53335">
    <property type="entry name" value="S-adenosyl-L-methionine-dependent methyltransferases"/>
    <property type="match status" value="1"/>
</dbReference>
<dbReference type="GO" id="GO:0008757">
    <property type="term" value="F:S-adenosylmethionine-dependent methyltransferase activity"/>
    <property type="evidence" value="ECO:0007669"/>
    <property type="project" value="InterPro"/>
</dbReference>
<protein>
    <submittedName>
        <fullName evidence="2">Methyltransferase domain-containing protein</fullName>
    </submittedName>
</protein>
<dbReference type="GO" id="GO:0032259">
    <property type="term" value="P:methylation"/>
    <property type="evidence" value="ECO:0007669"/>
    <property type="project" value="UniProtKB-KW"/>
</dbReference>
<dbReference type="RefSeq" id="WP_185957378.1">
    <property type="nucleotide sequence ID" value="NZ_FXTP01000023.1"/>
</dbReference>
<keyword evidence="3" id="KW-1185">Reference proteome</keyword>
<dbReference type="Gene3D" id="3.40.50.150">
    <property type="entry name" value="Vaccinia Virus protein VP39"/>
    <property type="match status" value="1"/>
</dbReference>
<dbReference type="Proteomes" id="UP000317557">
    <property type="component" value="Unassembled WGS sequence"/>
</dbReference>
<dbReference type="CDD" id="cd02440">
    <property type="entry name" value="AdoMet_MTases"/>
    <property type="match status" value="1"/>
</dbReference>
<dbReference type="InterPro" id="IPR013216">
    <property type="entry name" value="Methyltransf_11"/>
</dbReference>
<feature type="domain" description="Methyltransferase type 11" evidence="1">
    <location>
        <begin position="24"/>
        <end position="118"/>
    </location>
</feature>
<dbReference type="AlphaFoldDB" id="A0A521FM69"/>